<feature type="active site" description="Proton donor" evidence="1">
    <location>
        <position position="413"/>
    </location>
</feature>
<feature type="disulfide bond" evidence="2">
    <location>
        <begin position="140"/>
        <end position="150"/>
    </location>
</feature>
<dbReference type="Pfam" id="PF00652">
    <property type="entry name" value="Ricin_B_lectin"/>
    <property type="match status" value="1"/>
</dbReference>
<dbReference type="EMBL" id="ASQP01000321">
    <property type="protein sequence ID" value="OMI36898.1"/>
    <property type="molecule type" value="Genomic_DNA"/>
</dbReference>
<dbReference type="PROSITE" id="PS50231">
    <property type="entry name" value="RICIN_B_LECTIN"/>
    <property type="match status" value="1"/>
</dbReference>
<keyword evidence="2" id="KW-1015">Disulfide bond</keyword>
<dbReference type="CDD" id="cd23418">
    <property type="entry name" value="beta-trefoil_Ricin_XLN-like"/>
    <property type="match status" value="1"/>
</dbReference>
<dbReference type="InterPro" id="IPR035992">
    <property type="entry name" value="Ricin_B-like_lectins"/>
</dbReference>
<dbReference type="SMART" id="SM00458">
    <property type="entry name" value="RICIN"/>
    <property type="match status" value="1"/>
</dbReference>
<dbReference type="GO" id="GO:0045490">
    <property type="term" value="P:pectin catabolic process"/>
    <property type="evidence" value="ECO:0007669"/>
    <property type="project" value="TreeGrafter"/>
</dbReference>
<dbReference type="InterPro" id="IPR013320">
    <property type="entry name" value="ConA-like_dom_sf"/>
</dbReference>
<sequence>MSAAPLLSSASGRCLDVKGNVDTPGTTLDIWDCNGQVNQAFEFTSAGELRALNGTRCVDAYDDRTAPGAPVVIRSCDGRATQVWRQNSDGSVTGVRSGFCLDVNGAGTANGTAVILWTCNDQSNQKWSSPTAPPSGSGPCDIYAAGGTPCVAAHSTVRALHGSYNGSLYQVRRASDNATRDIGVSAPGGFVDAAAQDSFCAGTSCVITVVRDQSGHGNDLWYQGSAQVPGSSQSSPAKATSESLTAGGTKAYSLYINPGNSYWRDGHLTGVPTGAAPEGAYMVTSGTHVNNGCCFDYGNSETSRKADAAGAMDAINFGTECWFGGCAGSGPWVQADLEWGLYSGGSQSWNPNQRAFPSKFVTAMLKNNGTSRFALKGGNAQSGGLTTLWDGGLPGGYSPMKKQGAIVLGSGGDCCKPGGGANLSAGTFYEGAIVAGYPSDATDNAVQANVIAAGYR</sequence>
<dbReference type="InterPro" id="IPR000772">
    <property type="entry name" value="Ricin_B_lectin"/>
</dbReference>
<feature type="compositionally biased region" description="Polar residues" evidence="3">
    <location>
        <begin position="224"/>
        <end position="242"/>
    </location>
</feature>
<gene>
    <name evidence="5" type="ORF">SPAR_24326</name>
</gene>
<dbReference type="PANTHER" id="PTHR39447">
    <property type="entry name" value="ALPHA-L-ARABINOFURANOSIDASE B"/>
    <property type="match status" value="1"/>
</dbReference>
<dbReference type="InterPro" id="IPR038964">
    <property type="entry name" value="ABFB"/>
</dbReference>
<evidence type="ECO:0000259" key="4">
    <source>
        <dbReference type="SMART" id="SM00458"/>
    </source>
</evidence>
<name>A0A1R1SFD3_9ACTN</name>
<dbReference type="SUPFAM" id="SSF49899">
    <property type="entry name" value="Concanavalin A-like lectins/glucanases"/>
    <property type="match status" value="1"/>
</dbReference>
<dbReference type="AlphaFoldDB" id="A0A1R1SFD3"/>
<evidence type="ECO:0000313" key="5">
    <source>
        <dbReference type="EMBL" id="OMI36898.1"/>
    </source>
</evidence>
<evidence type="ECO:0000256" key="1">
    <source>
        <dbReference type="PIRSR" id="PIRSR638964-1"/>
    </source>
</evidence>
<dbReference type="GO" id="GO:0046556">
    <property type="term" value="F:alpha-L-arabinofuranosidase activity"/>
    <property type="evidence" value="ECO:0007669"/>
    <property type="project" value="InterPro"/>
</dbReference>
<dbReference type="Pfam" id="PF09206">
    <property type="entry name" value="ArabFuran-catal"/>
    <property type="match status" value="1"/>
</dbReference>
<reference evidence="5 6" key="1">
    <citation type="submission" date="2013-05" db="EMBL/GenBank/DDBJ databases">
        <title>Genome sequence of Streptomyces sparsogenes DSM 40356.</title>
        <authorList>
            <person name="Coyne S."/>
            <person name="Seebeck F.P."/>
        </authorList>
    </citation>
    <scope>NUCLEOTIDE SEQUENCE [LARGE SCALE GENOMIC DNA]</scope>
    <source>
        <strain evidence="5 6">DSM 40356</strain>
    </source>
</reference>
<proteinExistence type="predicted"/>
<dbReference type="PANTHER" id="PTHR39447:SF2">
    <property type="entry name" value="ALPHA-L-ARABINOFURANOSIDASE B"/>
    <property type="match status" value="1"/>
</dbReference>
<dbReference type="GO" id="GO:0019566">
    <property type="term" value="P:arabinose metabolic process"/>
    <property type="evidence" value="ECO:0007669"/>
    <property type="project" value="InterPro"/>
</dbReference>
<organism evidence="5 6">
    <name type="scientific">Streptomyces sparsogenes DSM 40356</name>
    <dbReference type="NCBI Taxonomy" id="1331668"/>
    <lineage>
        <taxon>Bacteria</taxon>
        <taxon>Bacillati</taxon>
        <taxon>Actinomycetota</taxon>
        <taxon>Actinomycetes</taxon>
        <taxon>Kitasatosporales</taxon>
        <taxon>Streptomycetaceae</taxon>
        <taxon>Streptomyces</taxon>
    </lineage>
</organism>
<dbReference type="Gene3D" id="2.80.10.50">
    <property type="match status" value="2"/>
</dbReference>
<feature type="disulfide bond" evidence="2">
    <location>
        <begin position="293"/>
        <end position="294"/>
    </location>
</feature>
<feature type="domain" description="Ricin B lectin" evidence="4">
    <location>
        <begin position="2"/>
        <end position="130"/>
    </location>
</feature>
<dbReference type="InterPro" id="IPR015289">
    <property type="entry name" value="A-L-arabinofuranosidase_B_cat"/>
</dbReference>
<feature type="active site" description="Nucleophile" evidence="1">
    <location>
        <position position="338"/>
    </location>
</feature>
<comment type="caution">
    <text evidence="5">The sequence shown here is derived from an EMBL/GenBank/DDBJ whole genome shotgun (WGS) entry which is preliminary data.</text>
</comment>
<dbReference type="GO" id="GO:0031221">
    <property type="term" value="P:arabinan metabolic process"/>
    <property type="evidence" value="ECO:0007669"/>
    <property type="project" value="InterPro"/>
</dbReference>
<feature type="region of interest" description="Disordered" evidence="3">
    <location>
        <begin position="221"/>
        <end position="242"/>
    </location>
</feature>
<keyword evidence="6" id="KW-1185">Reference proteome</keyword>
<dbReference type="SUPFAM" id="SSF50370">
    <property type="entry name" value="Ricin B-like lectins"/>
    <property type="match status" value="1"/>
</dbReference>
<evidence type="ECO:0000256" key="2">
    <source>
        <dbReference type="PIRSR" id="PIRSR638964-3"/>
    </source>
</evidence>
<feature type="disulfide bond" evidence="2">
    <location>
        <begin position="200"/>
        <end position="205"/>
    </location>
</feature>
<evidence type="ECO:0000313" key="6">
    <source>
        <dbReference type="Proteomes" id="UP000186168"/>
    </source>
</evidence>
<dbReference type="Gene3D" id="2.60.120.200">
    <property type="match status" value="1"/>
</dbReference>
<accession>A0A1R1SFD3</accession>
<dbReference type="Proteomes" id="UP000186168">
    <property type="component" value="Unassembled WGS sequence"/>
</dbReference>
<protein>
    <submittedName>
        <fullName evidence="5">Alpha-L-arabinofuranosidase</fullName>
    </submittedName>
</protein>
<evidence type="ECO:0000256" key="3">
    <source>
        <dbReference type="SAM" id="MobiDB-lite"/>
    </source>
</evidence>